<evidence type="ECO:0000256" key="5">
    <source>
        <dbReference type="ARBA" id="ARBA00023002"/>
    </source>
</evidence>
<evidence type="ECO:0000256" key="9">
    <source>
        <dbReference type="PIRSR" id="PIRSR000190-2"/>
    </source>
</evidence>
<feature type="binding site" evidence="8">
    <location>
        <begin position="9"/>
        <end position="12"/>
    </location>
    <ligand>
        <name>substrate</name>
    </ligand>
</feature>
<feature type="binding site" evidence="7 8">
    <location>
        <position position="132"/>
    </location>
    <ligand>
        <name>substrate</name>
    </ligand>
</feature>
<dbReference type="HAMAP" id="MF_01629">
    <property type="entry name" value="PdxH"/>
    <property type="match status" value="1"/>
</dbReference>
<dbReference type="NCBIfam" id="NF004231">
    <property type="entry name" value="PRK05679.1"/>
    <property type="match status" value="1"/>
</dbReference>
<dbReference type="PANTHER" id="PTHR10851">
    <property type="entry name" value="PYRIDOXINE-5-PHOSPHATE OXIDASE"/>
    <property type="match status" value="1"/>
</dbReference>
<evidence type="ECO:0000256" key="1">
    <source>
        <dbReference type="ARBA" id="ARBA00007301"/>
    </source>
</evidence>
<dbReference type="GO" id="GO:0010181">
    <property type="term" value="F:FMN binding"/>
    <property type="evidence" value="ECO:0007669"/>
    <property type="project" value="UniProtKB-UniRule"/>
</dbReference>
<dbReference type="PIRSF" id="PIRSF000190">
    <property type="entry name" value="Pyd_amn-ph_oxd"/>
    <property type="match status" value="1"/>
</dbReference>
<feature type="binding site" evidence="7 9">
    <location>
        <position position="196"/>
    </location>
    <ligand>
        <name>FMN</name>
        <dbReference type="ChEBI" id="CHEBI:58210"/>
    </ligand>
</feature>
<dbReference type="EC" id="1.4.3.5" evidence="7"/>
<evidence type="ECO:0000313" key="13">
    <source>
        <dbReference type="Proteomes" id="UP000238375"/>
    </source>
</evidence>
<dbReference type="InterPro" id="IPR000659">
    <property type="entry name" value="Pyridox_Oxase"/>
</dbReference>
<organism evidence="12 13">
    <name type="scientific">Spirosoma oryzae</name>
    <dbReference type="NCBI Taxonomy" id="1469603"/>
    <lineage>
        <taxon>Bacteria</taxon>
        <taxon>Pseudomonadati</taxon>
        <taxon>Bacteroidota</taxon>
        <taxon>Cytophagia</taxon>
        <taxon>Cytophagales</taxon>
        <taxon>Cytophagaceae</taxon>
        <taxon>Spirosoma</taxon>
    </lineage>
</organism>
<feature type="domain" description="Pyridoxamine 5'-phosphate oxidase N-terminal" evidence="10">
    <location>
        <begin position="35"/>
        <end position="150"/>
    </location>
</feature>
<dbReference type="NCBIfam" id="TIGR00558">
    <property type="entry name" value="pdxH"/>
    <property type="match status" value="1"/>
</dbReference>
<evidence type="ECO:0000256" key="2">
    <source>
        <dbReference type="ARBA" id="ARBA00011738"/>
    </source>
</evidence>
<feature type="binding site" evidence="7 9">
    <location>
        <position position="186"/>
    </location>
    <ligand>
        <name>FMN</name>
        <dbReference type="ChEBI" id="CHEBI:58210"/>
    </ligand>
</feature>
<feature type="binding site" evidence="7 8">
    <location>
        <position position="67"/>
    </location>
    <ligand>
        <name>substrate</name>
    </ligand>
</feature>
<dbReference type="OrthoDB" id="9780392at2"/>
<feature type="binding site" evidence="7 8">
    <location>
        <position position="128"/>
    </location>
    <ligand>
        <name>substrate</name>
    </ligand>
</feature>
<dbReference type="InterPro" id="IPR019740">
    <property type="entry name" value="Pyridox_Oxase_CS"/>
</dbReference>
<evidence type="ECO:0000256" key="8">
    <source>
        <dbReference type="PIRSR" id="PIRSR000190-1"/>
    </source>
</evidence>
<keyword evidence="3 7" id="KW-0285">Flavoprotein</keyword>
<dbReference type="PROSITE" id="PS01064">
    <property type="entry name" value="PYRIDOX_OXIDASE"/>
    <property type="match status" value="1"/>
</dbReference>
<comment type="caution">
    <text evidence="12">The sequence shown here is derived from an EMBL/GenBank/DDBJ whole genome shotgun (WGS) entry which is preliminary data.</text>
</comment>
<protein>
    <recommendedName>
        <fullName evidence="7">Pyridoxine/pyridoxamine 5'-phosphate oxidase</fullName>
        <ecNumber evidence="7">1.4.3.5</ecNumber>
    </recommendedName>
    <alternativeName>
        <fullName evidence="7">PNP/PMP oxidase</fullName>
        <shortName evidence="7">PNPOx</shortName>
    </alternativeName>
    <alternativeName>
        <fullName evidence="7">Pyridoxal 5'-phosphate synthase</fullName>
    </alternativeName>
</protein>
<feature type="binding site" evidence="7 8">
    <location>
        <begin position="192"/>
        <end position="194"/>
    </location>
    <ligand>
        <name>substrate</name>
    </ligand>
</feature>
<evidence type="ECO:0000256" key="6">
    <source>
        <dbReference type="ARBA" id="ARBA00023096"/>
    </source>
</evidence>
<comment type="function">
    <text evidence="7">Catalyzes the oxidation of either pyridoxine 5'-phosphate (PNP) or pyridoxamine 5'-phosphate (PMP) into pyridoxal 5'-phosphate (PLP).</text>
</comment>
<comment type="subunit">
    <text evidence="2 7">Homodimer.</text>
</comment>
<dbReference type="FunFam" id="2.30.110.10:FF:000020">
    <property type="entry name" value="PNPO isoform 11"/>
    <property type="match status" value="1"/>
</dbReference>
<keyword evidence="13" id="KW-1185">Reference proteome</keyword>
<feature type="binding site" evidence="7 9">
    <location>
        <begin position="62"/>
        <end position="67"/>
    </location>
    <ligand>
        <name>FMN</name>
        <dbReference type="ChEBI" id="CHEBI:58210"/>
    </ligand>
</feature>
<dbReference type="Proteomes" id="UP000238375">
    <property type="component" value="Unassembled WGS sequence"/>
</dbReference>
<evidence type="ECO:0000259" key="11">
    <source>
        <dbReference type="Pfam" id="PF10590"/>
    </source>
</evidence>
<proteinExistence type="inferred from homology"/>
<dbReference type="PANTHER" id="PTHR10851:SF0">
    <property type="entry name" value="PYRIDOXINE-5'-PHOSPHATE OXIDASE"/>
    <property type="match status" value="1"/>
</dbReference>
<dbReference type="InterPro" id="IPR011576">
    <property type="entry name" value="Pyridox_Oxase_N"/>
</dbReference>
<sequence length="216" mass="24659">MTASISDLRKEYTRQGLDLADVLPDPIAQFRRWFDAALQAGVSEPNAMHLCTVGANGRPDGRIVLLKDVSNAGFVFYTNYESRKSRDLLANPFACLTFFYPDLEQQIRIEGRVEKVSDAESDVYFASRPRGSQIGAWVSPQSQPIDARETLTERQRLYEAQFADQPVPRPPHWGGFCVVPDLIEFWQGRPSRLHDRVRYRRADTDSANWQLDRLAP</sequence>
<dbReference type="AlphaFoldDB" id="A0A2T0SPS6"/>
<dbReference type="RefSeq" id="WP_106138941.1">
    <property type="nucleotide sequence ID" value="NZ_PVTE01000014.1"/>
</dbReference>
<keyword evidence="6 7" id="KW-0664">Pyridoxine biosynthesis</keyword>
<comment type="catalytic activity">
    <reaction evidence="7">
        <text>pyridoxine 5'-phosphate + O2 = pyridoxal 5'-phosphate + H2O2</text>
        <dbReference type="Rhea" id="RHEA:15149"/>
        <dbReference type="ChEBI" id="CHEBI:15379"/>
        <dbReference type="ChEBI" id="CHEBI:16240"/>
        <dbReference type="ChEBI" id="CHEBI:58589"/>
        <dbReference type="ChEBI" id="CHEBI:597326"/>
        <dbReference type="EC" id="1.4.3.5"/>
    </reaction>
</comment>
<evidence type="ECO:0000256" key="3">
    <source>
        <dbReference type="ARBA" id="ARBA00022630"/>
    </source>
</evidence>
<accession>A0A2T0SPS6</accession>
<name>A0A2T0SPS6_9BACT</name>
<evidence type="ECO:0000313" key="12">
    <source>
        <dbReference type="EMBL" id="PRY35419.1"/>
    </source>
</evidence>
<feature type="binding site" evidence="7 9">
    <location>
        <begin position="141"/>
        <end position="142"/>
    </location>
    <ligand>
        <name>FMN</name>
        <dbReference type="ChEBI" id="CHEBI:58210"/>
    </ligand>
</feature>
<keyword evidence="5 7" id="KW-0560">Oxidoreductase</keyword>
<feature type="binding site" evidence="7 9">
    <location>
        <position position="83"/>
    </location>
    <ligand>
        <name>FMN</name>
        <dbReference type="ChEBI" id="CHEBI:58210"/>
    </ligand>
</feature>
<evidence type="ECO:0000256" key="4">
    <source>
        <dbReference type="ARBA" id="ARBA00022643"/>
    </source>
</evidence>
<dbReference type="Pfam" id="PF01243">
    <property type="entry name" value="PNPOx_N"/>
    <property type="match status" value="1"/>
</dbReference>
<feature type="binding site" evidence="7 9">
    <location>
        <begin position="77"/>
        <end position="78"/>
    </location>
    <ligand>
        <name>FMN</name>
        <dbReference type="ChEBI" id="CHEBI:58210"/>
    </ligand>
</feature>
<gene>
    <name evidence="7" type="primary">pdxH</name>
    <name evidence="12" type="ORF">CLV58_1143</name>
</gene>
<dbReference type="GO" id="GO:0008615">
    <property type="term" value="P:pyridoxine biosynthetic process"/>
    <property type="evidence" value="ECO:0007669"/>
    <property type="project" value="UniProtKB-UniRule"/>
</dbReference>
<dbReference type="Pfam" id="PF10590">
    <property type="entry name" value="PNP_phzG_C"/>
    <property type="match status" value="1"/>
</dbReference>
<dbReference type="SUPFAM" id="SSF50475">
    <property type="entry name" value="FMN-binding split barrel"/>
    <property type="match status" value="1"/>
</dbReference>
<comment type="cofactor">
    <cofactor evidence="7 9">
        <name>FMN</name>
        <dbReference type="ChEBI" id="CHEBI:58210"/>
    </cofactor>
    <text evidence="7 9">Binds 1 FMN per subunit.</text>
</comment>
<evidence type="ECO:0000256" key="7">
    <source>
        <dbReference type="HAMAP-Rule" id="MF_01629"/>
    </source>
</evidence>
<dbReference type="GO" id="GO:0004733">
    <property type="term" value="F:pyridoxamine phosphate oxidase activity"/>
    <property type="evidence" value="ECO:0007669"/>
    <property type="project" value="UniProtKB-UniRule"/>
</dbReference>
<feature type="binding site" evidence="7 9">
    <location>
        <position position="106"/>
    </location>
    <ligand>
        <name>FMN</name>
        <dbReference type="ChEBI" id="CHEBI:58210"/>
    </ligand>
</feature>
<dbReference type="UniPathway" id="UPA01068">
    <property type="reaction ID" value="UER00304"/>
</dbReference>
<feature type="domain" description="Pyridoxine 5'-phosphate oxidase dimerisation C-terminal" evidence="11">
    <location>
        <begin position="173"/>
        <end position="216"/>
    </location>
</feature>
<feature type="binding site" evidence="7 8">
    <location>
        <position position="124"/>
    </location>
    <ligand>
        <name>substrate</name>
    </ligand>
</feature>
<dbReference type="InterPro" id="IPR019576">
    <property type="entry name" value="Pyridoxamine_oxidase_dimer_C"/>
</dbReference>
<evidence type="ECO:0000259" key="10">
    <source>
        <dbReference type="Pfam" id="PF01243"/>
    </source>
</evidence>
<dbReference type="EMBL" id="PVTE01000014">
    <property type="protein sequence ID" value="PRY35419.1"/>
    <property type="molecule type" value="Genomic_DNA"/>
</dbReference>
<comment type="pathway">
    <text evidence="7">Cofactor metabolism; pyridoxal 5'-phosphate salvage; pyridoxal 5'-phosphate from pyridoxine 5'-phosphate: step 1/1.</text>
</comment>
<dbReference type="InterPro" id="IPR012349">
    <property type="entry name" value="Split_barrel_FMN-bd"/>
</dbReference>
<feature type="binding site" evidence="7 9">
    <location>
        <position position="84"/>
    </location>
    <ligand>
        <name>FMN</name>
        <dbReference type="ChEBI" id="CHEBI:58210"/>
    </ligand>
</feature>
<comment type="pathway">
    <text evidence="7">Cofactor metabolism; pyridoxal 5'-phosphate salvage; pyridoxal 5'-phosphate from pyridoxamine 5'-phosphate: step 1/1.</text>
</comment>
<comment type="similarity">
    <text evidence="1 7">Belongs to the pyridoxamine 5'-phosphate oxidase family.</text>
</comment>
<dbReference type="Gene3D" id="2.30.110.10">
    <property type="entry name" value="Electron Transport, Fmn-binding Protein, Chain A"/>
    <property type="match status" value="1"/>
</dbReference>
<keyword evidence="4 7" id="KW-0288">FMN</keyword>
<comment type="catalytic activity">
    <reaction evidence="7">
        <text>pyridoxamine 5'-phosphate + O2 + H2O = pyridoxal 5'-phosphate + H2O2 + NH4(+)</text>
        <dbReference type="Rhea" id="RHEA:15817"/>
        <dbReference type="ChEBI" id="CHEBI:15377"/>
        <dbReference type="ChEBI" id="CHEBI:15379"/>
        <dbReference type="ChEBI" id="CHEBI:16240"/>
        <dbReference type="ChEBI" id="CHEBI:28938"/>
        <dbReference type="ChEBI" id="CHEBI:58451"/>
        <dbReference type="ChEBI" id="CHEBI:597326"/>
        <dbReference type="EC" id="1.4.3.5"/>
    </reaction>
</comment>
<reference evidence="12 13" key="1">
    <citation type="submission" date="2018-03" db="EMBL/GenBank/DDBJ databases">
        <title>Genomic Encyclopedia of Archaeal and Bacterial Type Strains, Phase II (KMG-II): from individual species to whole genera.</title>
        <authorList>
            <person name="Goeker M."/>
        </authorList>
    </citation>
    <scope>NUCLEOTIDE SEQUENCE [LARGE SCALE GENOMIC DNA]</scope>
    <source>
        <strain evidence="12 13">DSM 28354</strain>
    </source>
</reference>